<protein>
    <submittedName>
        <fullName evidence="2">Uncharacterized protein</fullName>
    </submittedName>
</protein>
<dbReference type="AlphaFoldDB" id="Q1DAA3"/>
<dbReference type="Proteomes" id="UP000002402">
    <property type="component" value="Chromosome"/>
</dbReference>
<name>Q1DAA3_MYXXD</name>
<dbReference type="EMBL" id="CP000113">
    <property type="protein sequence ID" value="ABF85855.1"/>
    <property type="molecule type" value="Genomic_DNA"/>
</dbReference>
<dbReference type="eggNOG" id="COG3335">
    <property type="taxonomic scope" value="Bacteria"/>
</dbReference>
<accession>Q1DAA3</accession>
<feature type="region of interest" description="Disordered" evidence="1">
    <location>
        <begin position="1"/>
        <end position="20"/>
    </location>
</feature>
<dbReference type="EnsemblBacteria" id="ABF85855">
    <property type="protein sequence ID" value="ABF85855"/>
    <property type="gene ID" value="MXAN_2198"/>
</dbReference>
<reference evidence="2 3" key="1">
    <citation type="journal article" date="2006" name="Proc. Natl. Acad. Sci. U.S.A.">
        <title>Evolution of sensory complexity recorded in a myxobacterial genome.</title>
        <authorList>
            <person name="Goldman B.S."/>
            <person name="Nierman W.C."/>
            <person name="Kaiser D."/>
            <person name="Slater S.C."/>
            <person name="Durkin A.S."/>
            <person name="Eisen J.A."/>
            <person name="Ronning C.M."/>
            <person name="Barbazuk W.B."/>
            <person name="Blanchard M."/>
            <person name="Field C."/>
            <person name="Halling C."/>
            <person name="Hinkle G."/>
            <person name="Iartchuk O."/>
            <person name="Kim H.S."/>
            <person name="Mackenzie C."/>
            <person name="Madupu R."/>
            <person name="Miller N."/>
            <person name="Shvartsbeyn A."/>
            <person name="Sullivan S.A."/>
            <person name="Vaudin M."/>
            <person name="Wiegand R."/>
            <person name="Kaplan H.B."/>
        </authorList>
    </citation>
    <scope>NUCLEOTIDE SEQUENCE [LARGE SCALE GENOMIC DNA]</scope>
    <source>
        <strain evidence="3">DK1622</strain>
    </source>
</reference>
<feature type="compositionally biased region" description="Low complexity" evidence="1">
    <location>
        <begin position="1"/>
        <end position="14"/>
    </location>
</feature>
<evidence type="ECO:0000313" key="3">
    <source>
        <dbReference type="Proteomes" id="UP000002402"/>
    </source>
</evidence>
<dbReference type="HOGENOM" id="CLU_2807939_0_0_7"/>
<gene>
    <name evidence="2" type="ordered locus">MXAN_2198</name>
</gene>
<keyword evidence="3" id="KW-1185">Reference proteome</keyword>
<sequence length="67" mass="7107">MPPDVDAGVARAGDGAPGPGAGVGCHHGPCACHLQKLMRRVHAYLHARNAQRRASPILRKVHLRRAA</sequence>
<proteinExistence type="predicted"/>
<organism evidence="2 3">
    <name type="scientific">Myxococcus xanthus (strain DK1622)</name>
    <dbReference type="NCBI Taxonomy" id="246197"/>
    <lineage>
        <taxon>Bacteria</taxon>
        <taxon>Pseudomonadati</taxon>
        <taxon>Myxococcota</taxon>
        <taxon>Myxococcia</taxon>
        <taxon>Myxococcales</taxon>
        <taxon>Cystobacterineae</taxon>
        <taxon>Myxococcaceae</taxon>
        <taxon>Myxococcus</taxon>
    </lineage>
</organism>
<dbReference type="KEGG" id="mxa:MXAN_2198"/>
<evidence type="ECO:0000256" key="1">
    <source>
        <dbReference type="SAM" id="MobiDB-lite"/>
    </source>
</evidence>
<evidence type="ECO:0000313" key="2">
    <source>
        <dbReference type="EMBL" id="ABF85855.1"/>
    </source>
</evidence>